<sequence>MGKKAEGVITVFLSLILLLVMAITMTTIEASRVSAGKVMTERALITAMDSVLAEYYRPLYEEYHIFGLDSGYGTDSTDTDKLLYKMKEYMEYTFEPSKEMERKDYQNAFLLYGIENESLTSNKAMSMLDLEGDLFINQATAYMKYKAVENSLEGFFKNNAALDETKEAQKVLDEKQKTEKSVSKLDEKVLKLMQAIDGISLKKEKTVKVSNNNVVIKDYFVKKINVQGVSMESVGVHNEWVFQSLKSHYQNPTHTIQMIQEDIKALEQNAPLKDEARIQYLYVSLIDVSNKSPEEQKSHYRRLREAKETLRQYEDIERNLIKSVKANIKALHSLYAGVLDTIKTARKLIDEILPLQEEAAGRITAYETVVKDSSGKVDPDFYKGLQEDLETLQRYKGTNEGSNVQGSYNFNAMEHTLARNQVLLEELLQASDISIDTSPDSWEAVKRVAISMNGRVQGYSYDALQFDYSSFKPPEESDSFFQGVKDLIKNGILGLVLDKDTLSELKLEGENLPTDIKGIEESGIFTDLISLFTDMDLEKGTDLLSGFFSGTEGFSQSMETVGNELLRTVLFQEYLGDQFRMYEKEAVKEDKVLQYELEYILMGRDLDTDNLNLVIQKIVLIRMILNLITLCSDGIKSQNARTLAIAFVGFTGMPALISAVKLIILAVWAFVESLVDVAALLEGKKIPVMKKSSQIRIELTDIPAVSRAMIKSKVSAITEGAGALLLSYRDYIKLFLYMEPKNKKSYRALDLIQENIRSKYEKTFYMKNCLTGILVEGEFKMEAKFIRFPIVKDILEDYGKGYTYKVTREYTY</sequence>
<keyword evidence="2" id="KW-1185">Reference proteome</keyword>
<accession>A0A6S6R0G8</accession>
<organism evidence="1 2">
    <name type="scientific">Anaerocolumna cellulosilytica</name>
    <dbReference type="NCBI Taxonomy" id="433286"/>
    <lineage>
        <taxon>Bacteria</taxon>
        <taxon>Bacillati</taxon>
        <taxon>Bacillota</taxon>
        <taxon>Clostridia</taxon>
        <taxon>Lachnospirales</taxon>
        <taxon>Lachnospiraceae</taxon>
        <taxon>Anaerocolumna</taxon>
    </lineage>
</organism>
<reference evidence="1 2" key="1">
    <citation type="journal article" date="2016" name="Int. J. Syst. Evol. Microbiol.">
        <title>Descriptions of Anaerotaenia torta gen. nov., sp. nov. and Anaerocolumna cellulosilytica gen. nov., sp. nov. isolated from a methanogenic reactor of cattle waste.</title>
        <authorList>
            <person name="Uek A."/>
            <person name="Ohtaki Y."/>
            <person name="Kaku N."/>
            <person name="Ueki K."/>
        </authorList>
    </citation>
    <scope>NUCLEOTIDE SEQUENCE [LARGE SCALE GENOMIC DNA]</scope>
    <source>
        <strain evidence="1 2">SN021</strain>
    </source>
</reference>
<dbReference type="AlphaFoldDB" id="A0A6S6R0G8"/>
<gene>
    <name evidence="1" type="ORF">acsn021_00470</name>
</gene>
<dbReference type="RefSeq" id="WP_184093102.1">
    <property type="nucleotide sequence ID" value="NZ_AP023367.1"/>
</dbReference>
<protein>
    <submittedName>
        <fullName evidence="1">Uncharacterized protein</fullName>
    </submittedName>
</protein>
<name>A0A6S6R0G8_9FIRM</name>
<evidence type="ECO:0000313" key="2">
    <source>
        <dbReference type="Proteomes" id="UP000515561"/>
    </source>
</evidence>
<dbReference type="KEGG" id="acel:acsn021_00470"/>
<evidence type="ECO:0000313" key="1">
    <source>
        <dbReference type="EMBL" id="BCJ92478.1"/>
    </source>
</evidence>
<dbReference type="Pfam" id="PF18960">
    <property type="entry name" value="DUF5702"/>
    <property type="match status" value="1"/>
</dbReference>
<dbReference type="InterPro" id="IPR043756">
    <property type="entry name" value="DUF5702"/>
</dbReference>
<dbReference type="Proteomes" id="UP000515561">
    <property type="component" value="Chromosome"/>
</dbReference>
<dbReference type="EMBL" id="AP023367">
    <property type="protein sequence ID" value="BCJ92478.1"/>
    <property type="molecule type" value="Genomic_DNA"/>
</dbReference>
<proteinExistence type="predicted"/>